<dbReference type="EMBL" id="HACG01005835">
    <property type="protein sequence ID" value="CEK52700.1"/>
    <property type="molecule type" value="Transcribed_RNA"/>
</dbReference>
<reference evidence="2" key="1">
    <citation type="submission" date="2014-12" db="EMBL/GenBank/DDBJ databases">
        <title>Insight into the proteome of Arion vulgaris.</title>
        <authorList>
            <person name="Aradska J."/>
            <person name="Bulat T."/>
            <person name="Smidak R."/>
            <person name="Sarate P."/>
            <person name="Gangsoo J."/>
            <person name="Sialana F."/>
            <person name="Bilban M."/>
            <person name="Lubec G."/>
        </authorList>
    </citation>
    <scope>NUCLEOTIDE SEQUENCE</scope>
    <source>
        <tissue evidence="2">Skin</tissue>
    </source>
</reference>
<dbReference type="AlphaFoldDB" id="A0A0B6YB40"/>
<name>A0A0B6YB40_9EUPU</name>
<organism evidence="2">
    <name type="scientific">Arion vulgaris</name>
    <dbReference type="NCBI Taxonomy" id="1028688"/>
    <lineage>
        <taxon>Eukaryota</taxon>
        <taxon>Metazoa</taxon>
        <taxon>Spiralia</taxon>
        <taxon>Lophotrochozoa</taxon>
        <taxon>Mollusca</taxon>
        <taxon>Gastropoda</taxon>
        <taxon>Heterobranchia</taxon>
        <taxon>Euthyneura</taxon>
        <taxon>Panpulmonata</taxon>
        <taxon>Eupulmonata</taxon>
        <taxon>Stylommatophora</taxon>
        <taxon>Helicina</taxon>
        <taxon>Arionoidea</taxon>
        <taxon>Arionidae</taxon>
        <taxon>Arion</taxon>
    </lineage>
</organism>
<feature type="compositionally biased region" description="Polar residues" evidence="1">
    <location>
        <begin position="9"/>
        <end position="43"/>
    </location>
</feature>
<gene>
    <name evidence="2" type="primary">ORF17750</name>
</gene>
<accession>A0A0B6YB40</accession>
<evidence type="ECO:0000313" key="2">
    <source>
        <dbReference type="EMBL" id="CEK52700.1"/>
    </source>
</evidence>
<evidence type="ECO:0000256" key="1">
    <source>
        <dbReference type="SAM" id="MobiDB-lite"/>
    </source>
</evidence>
<proteinExistence type="predicted"/>
<feature type="region of interest" description="Disordered" evidence="1">
    <location>
        <begin position="1"/>
        <end position="51"/>
    </location>
</feature>
<protein>
    <submittedName>
        <fullName evidence="2">Uncharacterized protein</fullName>
    </submittedName>
</protein>
<feature type="non-terminal residue" evidence="2">
    <location>
        <position position="78"/>
    </location>
</feature>
<feature type="non-terminal residue" evidence="2">
    <location>
        <position position="1"/>
    </location>
</feature>
<sequence>SPRKRSEVMVQQQGYGSPQTMSSQHRSATSPFTQSEKPNLSRDSSMKMKNDNINKSFSGVYGPLLSTPIVPKVRRALE</sequence>